<comment type="subcellular location">
    <subcellularLocation>
        <location evidence="1">Cell membrane</location>
        <topology evidence="1">Multi-pass membrane protein</topology>
    </subcellularLocation>
</comment>
<dbReference type="GO" id="GO:0005886">
    <property type="term" value="C:plasma membrane"/>
    <property type="evidence" value="ECO:0007669"/>
    <property type="project" value="UniProtKB-SubCell"/>
</dbReference>
<proteinExistence type="predicted"/>
<evidence type="ECO:0000256" key="3">
    <source>
        <dbReference type="ARBA" id="ARBA00022692"/>
    </source>
</evidence>
<dbReference type="Pfam" id="PF07672">
    <property type="entry name" value="MFS_Mycoplasma"/>
    <property type="match status" value="1"/>
</dbReference>
<feature type="transmembrane region" description="Helical" evidence="6">
    <location>
        <begin position="389"/>
        <end position="410"/>
    </location>
</feature>
<accession>G8C2X2</accession>
<dbReference type="OrthoDB" id="399989at2"/>
<reference evidence="7" key="1">
    <citation type="submission" date="2011-11" db="EMBL/GenBank/DDBJ databases">
        <title>Complete genome sequence of Candidatus Mycoplasma haemominutum.</title>
        <authorList>
            <person name="Barker E.N."/>
            <person name="Darby A.C."/>
            <person name="Helps C.R."/>
            <person name="Peters I.R."/>
            <person name="Hughes M.A."/>
            <person name="Radford A.D."/>
            <person name="Novacco M."/>
            <person name="Boretti F."/>
            <person name="Hofmann-Lehmann R."/>
            <person name="Tasker S."/>
        </authorList>
    </citation>
    <scope>NUCLEOTIDE SEQUENCE</scope>
    <source>
        <strain evidence="7">Birmingham 1</strain>
    </source>
</reference>
<keyword evidence="3 6" id="KW-0812">Transmembrane</keyword>
<evidence type="ECO:0000256" key="5">
    <source>
        <dbReference type="ARBA" id="ARBA00023136"/>
    </source>
</evidence>
<protein>
    <submittedName>
        <fullName evidence="7">Hexosephosphate transport protein</fullName>
    </submittedName>
</protein>
<feature type="transmembrane region" description="Helical" evidence="6">
    <location>
        <begin position="295"/>
        <end position="317"/>
    </location>
</feature>
<organism evidence="7">
    <name type="scientific">Candidatus Mycoplasma haematominutum 'Birmingham 1'</name>
    <dbReference type="NCBI Taxonomy" id="1116213"/>
    <lineage>
        <taxon>Bacteria</taxon>
        <taxon>Bacillati</taxon>
        <taxon>Mycoplasmatota</taxon>
        <taxon>Mollicutes</taxon>
        <taxon>Mycoplasmataceae</taxon>
        <taxon>Mycoplasma</taxon>
    </lineage>
</organism>
<feature type="transmembrane region" description="Helical" evidence="6">
    <location>
        <begin position="263"/>
        <end position="283"/>
    </location>
</feature>
<dbReference type="InterPro" id="IPR011699">
    <property type="entry name" value="MFS_Mycoplasma"/>
</dbReference>
<gene>
    <name evidence="7" type="ORF">MHM_01520</name>
</gene>
<dbReference type="AlphaFoldDB" id="G8C2X2"/>
<sequence length="438" mass="48702">MWISLFLGYCLFCFNWLVFSKLKGTSNGDNGKDSASSGWSALFPAIASGIAAESVNYSVTAARGIFTIPASFILTKLGYRKACLLACGLATTALPLIFSPHWTVLIVGRIIMAAGGTLTIIYISPLLSKLTLPAKRKKLAALNGFTFAISGLVVNVLFMIQSISTFLTTHWRWVSATSAIMSFIPLLLFYRYGGNFEISSLSEKLKVRIPDNYETLLRDKEAWTWIITYSFLLVVSILFSSFVPGRLSDLIPSIKTSLSGLDWSSLYTVIFFVGTCCGLYVLGRFNLQDVRRTSIVSLAIKLTIASWGLITVAAVIYNSTQSVVANILMLIGVFCLSFFGLGVQSVLLYIPLEYKNYSPQKTATFFSCLWGIGYIILTLYYILSSALNQLAGAAYSLIFITALLVLFYFFTTRLRESRPEFATFWNWRRQRRLAIQGL</sequence>
<keyword evidence="2" id="KW-1003">Cell membrane</keyword>
<feature type="transmembrane region" description="Helical" evidence="6">
    <location>
        <begin position="104"/>
        <end position="127"/>
    </location>
</feature>
<dbReference type="SUPFAM" id="SSF103473">
    <property type="entry name" value="MFS general substrate transporter"/>
    <property type="match status" value="1"/>
</dbReference>
<name>G8C2X2_9MOLU</name>
<feature type="transmembrane region" description="Helical" evidence="6">
    <location>
        <begin position="323"/>
        <end position="350"/>
    </location>
</feature>
<evidence type="ECO:0000256" key="4">
    <source>
        <dbReference type="ARBA" id="ARBA00022989"/>
    </source>
</evidence>
<feature type="transmembrane region" description="Helical" evidence="6">
    <location>
        <begin position="78"/>
        <end position="98"/>
    </location>
</feature>
<dbReference type="KEGG" id="mhb:MHM_01520"/>
<dbReference type="InterPro" id="IPR036259">
    <property type="entry name" value="MFS_trans_sf"/>
</dbReference>
<dbReference type="Gene3D" id="1.20.1250.20">
    <property type="entry name" value="MFS general substrate transporter like domains"/>
    <property type="match status" value="1"/>
</dbReference>
<evidence type="ECO:0000313" key="7">
    <source>
        <dbReference type="EMBL" id="CCE66670.1"/>
    </source>
</evidence>
<dbReference type="CDD" id="cd06174">
    <property type="entry name" value="MFS"/>
    <property type="match status" value="1"/>
</dbReference>
<evidence type="ECO:0000256" key="2">
    <source>
        <dbReference type="ARBA" id="ARBA00022475"/>
    </source>
</evidence>
<feature type="transmembrane region" description="Helical" evidence="6">
    <location>
        <begin position="362"/>
        <end position="383"/>
    </location>
</feature>
<dbReference type="EMBL" id="HE613254">
    <property type="protein sequence ID" value="CCE66670.1"/>
    <property type="molecule type" value="Genomic_DNA"/>
</dbReference>
<keyword evidence="4 6" id="KW-1133">Transmembrane helix</keyword>
<feature type="transmembrane region" description="Helical" evidence="6">
    <location>
        <begin position="36"/>
        <end position="57"/>
    </location>
</feature>
<dbReference type="PATRIC" id="fig|1116213.3.peg.163"/>
<dbReference type="HOGENOM" id="CLU_637482_0_0_14"/>
<evidence type="ECO:0000256" key="1">
    <source>
        <dbReference type="ARBA" id="ARBA00004651"/>
    </source>
</evidence>
<feature type="transmembrane region" description="Helical" evidence="6">
    <location>
        <begin position="172"/>
        <end position="190"/>
    </location>
</feature>
<feature type="transmembrane region" description="Helical" evidence="6">
    <location>
        <begin position="139"/>
        <end position="160"/>
    </location>
</feature>
<keyword evidence="5 6" id="KW-0472">Membrane</keyword>
<reference evidence="7" key="2">
    <citation type="submission" date="2011-11" db="EMBL/GenBank/DDBJ databases">
        <authorList>
            <person name="Barker E."/>
        </authorList>
    </citation>
    <scope>NUCLEOTIDE SEQUENCE</scope>
    <source>
        <strain evidence="7">Birmingham 1</strain>
    </source>
</reference>
<evidence type="ECO:0000256" key="6">
    <source>
        <dbReference type="SAM" id="Phobius"/>
    </source>
</evidence>
<feature type="transmembrane region" description="Helical" evidence="6">
    <location>
        <begin position="222"/>
        <end position="243"/>
    </location>
</feature>